<keyword evidence="4" id="KW-0812">Transmembrane</keyword>
<dbReference type="AlphaFoldDB" id="D5MJ29"/>
<dbReference type="InterPro" id="IPR011990">
    <property type="entry name" value="TPR-like_helical_dom_sf"/>
</dbReference>
<feature type="repeat" description="TPR" evidence="3">
    <location>
        <begin position="114"/>
        <end position="147"/>
    </location>
</feature>
<dbReference type="HOGENOM" id="CLU_1105551_0_0_0"/>
<sequence>MTDGNKLPSWSQILLAGVLVALVGGAFWLKSRPTMPIGATAGLESVSSILEQGIQAHNARQYEQAVEWYHRVLAQDPGHPVAHYNLGQIYTVQGQPAKAQWEYEAVLRADPRHLDAWINLGVALYRQRKFQEAAEASRQALTLSPRHPMALFNLGVTLLEMDRPDQAITWLTAALQEDQKRADTHYYLGHAYLKQQRVAEARRSLEKAIALNPDLQMAHLTLAKLARQQGDSKGVQEALKGVTGLLPGQKR</sequence>
<proteinExistence type="predicted"/>
<dbReference type="Proteomes" id="UP000006898">
    <property type="component" value="Chromosome"/>
</dbReference>
<dbReference type="KEGG" id="mox:DAMO_0302"/>
<evidence type="ECO:0000256" key="2">
    <source>
        <dbReference type="ARBA" id="ARBA00022803"/>
    </source>
</evidence>
<dbReference type="SMART" id="SM00028">
    <property type="entry name" value="TPR"/>
    <property type="match status" value="5"/>
</dbReference>
<dbReference type="InterPro" id="IPR013105">
    <property type="entry name" value="TPR_2"/>
</dbReference>
<feature type="transmembrane region" description="Helical" evidence="4">
    <location>
        <begin position="12"/>
        <end position="29"/>
    </location>
</feature>
<dbReference type="Gene3D" id="1.25.40.10">
    <property type="entry name" value="Tetratricopeptide repeat domain"/>
    <property type="match status" value="2"/>
</dbReference>
<dbReference type="PANTHER" id="PTHR44809:SF1">
    <property type="entry name" value="PROTEIN O-MANNOSYL-TRANSFERASE TMTC1"/>
    <property type="match status" value="1"/>
</dbReference>
<evidence type="ECO:0000313" key="5">
    <source>
        <dbReference type="EMBL" id="CBE67394.1"/>
    </source>
</evidence>
<dbReference type="PROSITE" id="PS50005">
    <property type="entry name" value="TPR"/>
    <property type="match status" value="4"/>
</dbReference>
<keyword evidence="2 3" id="KW-0802">TPR repeat</keyword>
<dbReference type="eggNOG" id="COG0457">
    <property type="taxonomic scope" value="Bacteria"/>
</dbReference>
<organism evidence="5 6">
    <name type="scientific">Methylomirabilis oxygeniifera</name>
    <dbReference type="NCBI Taxonomy" id="671143"/>
    <lineage>
        <taxon>Bacteria</taxon>
        <taxon>Candidatus Methylomirabilota</taxon>
        <taxon>Candidatus Methylomirabilia</taxon>
        <taxon>Candidatus Methylomirabilales</taxon>
        <taxon>Candidatus Methylomirabilaceae</taxon>
        <taxon>Candidatus Methylomirabilis</taxon>
    </lineage>
</organism>
<gene>
    <name evidence="5" type="ORF">DAMO_0302</name>
</gene>
<reference evidence="5 6" key="1">
    <citation type="journal article" date="2010" name="Nature">
        <title>Nitrite-driven anaerobic methane oxidation by oxygenic bacteria.</title>
        <authorList>
            <person name="Ettwig K.F."/>
            <person name="Butler M.K."/>
            <person name="Le Paslier D."/>
            <person name="Pelletier E."/>
            <person name="Mangenot S."/>
            <person name="Kuypers M.M.M."/>
            <person name="Schreiber F."/>
            <person name="Dutilh B.E."/>
            <person name="Zedelius J."/>
            <person name="de Beer D."/>
            <person name="Gloerich J."/>
            <person name="Wessels H.J.C.T."/>
            <person name="van Allen T."/>
            <person name="Luesken F."/>
            <person name="Wu M."/>
            <person name="van de Pas-Schoonen K.T."/>
            <person name="Op den Camp H.J.M."/>
            <person name="Janssen-Megens E.M."/>
            <person name="Francoijs K-J."/>
            <person name="Stunnenberg H."/>
            <person name="Weissenbach J."/>
            <person name="Jetten M.S.M."/>
            <person name="Strous M."/>
        </authorList>
    </citation>
    <scope>NUCLEOTIDE SEQUENCE [LARGE SCALE GENOMIC DNA]</scope>
</reference>
<accession>D5MJ29</accession>
<evidence type="ECO:0000256" key="1">
    <source>
        <dbReference type="ARBA" id="ARBA00022737"/>
    </source>
</evidence>
<evidence type="ECO:0000256" key="4">
    <source>
        <dbReference type="SAM" id="Phobius"/>
    </source>
</evidence>
<dbReference type="EMBL" id="FP565575">
    <property type="protein sequence ID" value="CBE67394.1"/>
    <property type="molecule type" value="Genomic_DNA"/>
</dbReference>
<evidence type="ECO:0000313" key="6">
    <source>
        <dbReference type="Proteomes" id="UP000006898"/>
    </source>
</evidence>
<keyword evidence="4" id="KW-1133">Transmembrane helix</keyword>
<protein>
    <submittedName>
        <fullName evidence="5">Uncharacterized protein</fullName>
    </submittedName>
</protein>
<evidence type="ECO:0000256" key="3">
    <source>
        <dbReference type="PROSITE-ProRule" id="PRU00339"/>
    </source>
</evidence>
<dbReference type="PANTHER" id="PTHR44809">
    <property type="match status" value="1"/>
</dbReference>
<dbReference type="Pfam" id="PF13432">
    <property type="entry name" value="TPR_16"/>
    <property type="match status" value="1"/>
</dbReference>
<dbReference type="PROSITE" id="PS50293">
    <property type="entry name" value="TPR_REGION"/>
    <property type="match status" value="2"/>
</dbReference>
<dbReference type="Pfam" id="PF13181">
    <property type="entry name" value="TPR_8"/>
    <property type="match status" value="1"/>
</dbReference>
<keyword evidence="1" id="KW-0677">Repeat</keyword>
<dbReference type="SUPFAM" id="SSF48452">
    <property type="entry name" value="TPR-like"/>
    <property type="match status" value="1"/>
</dbReference>
<dbReference type="InterPro" id="IPR019734">
    <property type="entry name" value="TPR_rpt"/>
</dbReference>
<feature type="repeat" description="TPR" evidence="3">
    <location>
        <begin position="182"/>
        <end position="215"/>
    </location>
</feature>
<dbReference type="Pfam" id="PF07719">
    <property type="entry name" value="TPR_2"/>
    <property type="match status" value="1"/>
</dbReference>
<dbReference type="STRING" id="671143.DAMO_0302"/>
<keyword evidence="4" id="KW-0472">Membrane</keyword>
<feature type="repeat" description="TPR" evidence="3">
    <location>
        <begin position="46"/>
        <end position="79"/>
    </location>
</feature>
<dbReference type="InterPro" id="IPR052943">
    <property type="entry name" value="TMTC_O-mannosyl-trnsfr"/>
</dbReference>
<feature type="repeat" description="TPR" evidence="3">
    <location>
        <begin position="80"/>
        <end position="113"/>
    </location>
</feature>
<name>D5MJ29_METO1</name>